<gene>
    <name evidence="2" type="ORF">ACFOUV_03505</name>
</gene>
<evidence type="ECO:0000256" key="1">
    <source>
        <dbReference type="SAM" id="Phobius"/>
    </source>
</evidence>
<organism evidence="2 3">
    <name type="scientific">Oceanobacillus longus</name>
    <dbReference type="NCBI Taxonomy" id="930120"/>
    <lineage>
        <taxon>Bacteria</taxon>
        <taxon>Bacillati</taxon>
        <taxon>Bacillota</taxon>
        <taxon>Bacilli</taxon>
        <taxon>Bacillales</taxon>
        <taxon>Bacillaceae</taxon>
        <taxon>Oceanobacillus</taxon>
    </lineage>
</organism>
<sequence>MKRLIWDTLKVFIIFTLCTFLFYYGLQLLHSEYEQMHRFDPPEGPAIKVNQSQSRLFERIPIIFQRGE</sequence>
<accession>A0ABV8GSL2</accession>
<proteinExistence type="predicted"/>
<evidence type="ECO:0000313" key="3">
    <source>
        <dbReference type="Proteomes" id="UP001595772"/>
    </source>
</evidence>
<dbReference type="Pfam" id="PF14004">
    <property type="entry name" value="DUF4227"/>
    <property type="match status" value="1"/>
</dbReference>
<keyword evidence="1" id="KW-0472">Membrane</keyword>
<name>A0ABV8GSL2_9BACI</name>
<comment type="caution">
    <text evidence="2">The sequence shown here is derived from an EMBL/GenBank/DDBJ whole genome shotgun (WGS) entry which is preliminary data.</text>
</comment>
<evidence type="ECO:0000313" key="2">
    <source>
        <dbReference type="EMBL" id="MFC4022878.1"/>
    </source>
</evidence>
<dbReference type="RefSeq" id="WP_379495371.1">
    <property type="nucleotide sequence ID" value="NZ_JBHSAO010000001.1"/>
</dbReference>
<reference evidence="3" key="1">
    <citation type="journal article" date="2019" name="Int. J. Syst. Evol. Microbiol.">
        <title>The Global Catalogue of Microorganisms (GCM) 10K type strain sequencing project: providing services to taxonomists for standard genome sequencing and annotation.</title>
        <authorList>
            <consortium name="The Broad Institute Genomics Platform"/>
            <consortium name="The Broad Institute Genome Sequencing Center for Infectious Disease"/>
            <person name="Wu L."/>
            <person name="Ma J."/>
        </authorList>
    </citation>
    <scope>NUCLEOTIDE SEQUENCE [LARGE SCALE GENOMIC DNA]</scope>
    <source>
        <strain evidence="3">IBRC-M 10703</strain>
    </source>
</reference>
<feature type="transmembrane region" description="Helical" evidence="1">
    <location>
        <begin position="12"/>
        <end position="29"/>
    </location>
</feature>
<dbReference type="InterPro" id="IPR025321">
    <property type="entry name" value="DUF4227"/>
</dbReference>
<dbReference type="Proteomes" id="UP001595772">
    <property type="component" value="Unassembled WGS sequence"/>
</dbReference>
<protein>
    <submittedName>
        <fullName evidence="2">DUF4227 family protein</fullName>
    </submittedName>
</protein>
<keyword evidence="3" id="KW-1185">Reference proteome</keyword>
<keyword evidence="1" id="KW-1133">Transmembrane helix</keyword>
<keyword evidence="1" id="KW-0812">Transmembrane</keyword>
<dbReference type="EMBL" id="JBHSAO010000001">
    <property type="protein sequence ID" value="MFC4022878.1"/>
    <property type="molecule type" value="Genomic_DNA"/>
</dbReference>